<evidence type="ECO:0000313" key="2">
    <source>
        <dbReference type="Proteomes" id="UP000194236"/>
    </source>
</evidence>
<dbReference type="Proteomes" id="UP000194236">
    <property type="component" value="Unassembled WGS sequence"/>
</dbReference>
<dbReference type="OrthoDB" id="261960at2759"/>
<proteinExistence type="predicted"/>
<sequence length="75" mass="8659">MQTFPVSQHFVSETLKKSTDFMPNFNDVTNEFGHKNDYNQWSRCLLLQLENAIANGDHQRAAVLAKELAFKKCKL</sequence>
<accession>A0A1Y3B1Q6</accession>
<organism evidence="1 2">
    <name type="scientific">Euroglyphus maynei</name>
    <name type="common">Mayne's house dust mite</name>
    <dbReference type="NCBI Taxonomy" id="6958"/>
    <lineage>
        <taxon>Eukaryota</taxon>
        <taxon>Metazoa</taxon>
        <taxon>Ecdysozoa</taxon>
        <taxon>Arthropoda</taxon>
        <taxon>Chelicerata</taxon>
        <taxon>Arachnida</taxon>
        <taxon>Acari</taxon>
        <taxon>Acariformes</taxon>
        <taxon>Sarcoptiformes</taxon>
        <taxon>Astigmata</taxon>
        <taxon>Psoroptidia</taxon>
        <taxon>Analgoidea</taxon>
        <taxon>Pyroglyphidae</taxon>
        <taxon>Pyroglyphinae</taxon>
        <taxon>Euroglyphus</taxon>
    </lineage>
</organism>
<keyword evidence="2" id="KW-1185">Reference proteome</keyword>
<reference evidence="1 2" key="1">
    <citation type="submission" date="2017-03" db="EMBL/GenBank/DDBJ databases">
        <title>Genome Survey of Euroglyphus maynei.</title>
        <authorList>
            <person name="Arlian L.G."/>
            <person name="Morgan M.S."/>
            <person name="Rider S.D."/>
        </authorList>
    </citation>
    <scope>NUCLEOTIDE SEQUENCE [LARGE SCALE GENOMIC DNA]</scope>
    <source>
        <strain evidence="1">Arlian Lab</strain>
        <tissue evidence="1">Whole body</tissue>
    </source>
</reference>
<protein>
    <submittedName>
        <fullName evidence="1">Uncharacterized protein</fullName>
    </submittedName>
</protein>
<dbReference type="EMBL" id="MUJZ01045476">
    <property type="protein sequence ID" value="OTF74752.1"/>
    <property type="molecule type" value="Genomic_DNA"/>
</dbReference>
<comment type="caution">
    <text evidence="1">The sequence shown here is derived from an EMBL/GenBank/DDBJ whole genome shotgun (WGS) entry which is preliminary data.</text>
</comment>
<evidence type="ECO:0000313" key="1">
    <source>
        <dbReference type="EMBL" id="OTF74752.1"/>
    </source>
</evidence>
<name>A0A1Y3B1Q6_EURMA</name>
<dbReference type="AlphaFoldDB" id="A0A1Y3B1Q6"/>
<gene>
    <name evidence="1" type="ORF">BLA29_004070</name>
</gene>